<dbReference type="OrthoDB" id="440305at2759"/>
<feature type="region of interest" description="Disordered" evidence="1">
    <location>
        <begin position="173"/>
        <end position="250"/>
    </location>
</feature>
<feature type="compositionally biased region" description="Basic and acidic residues" evidence="1">
    <location>
        <begin position="51"/>
        <end position="73"/>
    </location>
</feature>
<dbReference type="AlphaFoldDB" id="A0A812HXU6"/>
<feature type="compositionally biased region" description="Low complexity" evidence="1">
    <location>
        <begin position="205"/>
        <end position="217"/>
    </location>
</feature>
<evidence type="ECO:0000256" key="1">
    <source>
        <dbReference type="SAM" id="MobiDB-lite"/>
    </source>
</evidence>
<accession>A0A812HXU6</accession>
<evidence type="ECO:0008006" key="4">
    <source>
        <dbReference type="Google" id="ProtNLM"/>
    </source>
</evidence>
<evidence type="ECO:0000313" key="2">
    <source>
        <dbReference type="EMBL" id="CAE6963617.1"/>
    </source>
</evidence>
<comment type="caution">
    <text evidence="2">The sequence shown here is derived from an EMBL/GenBank/DDBJ whole genome shotgun (WGS) entry which is preliminary data.</text>
</comment>
<organism evidence="2 3">
    <name type="scientific">Symbiodinium natans</name>
    <dbReference type="NCBI Taxonomy" id="878477"/>
    <lineage>
        <taxon>Eukaryota</taxon>
        <taxon>Sar</taxon>
        <taxon>Alveolata</taxon>
        <taxon>Dinophyceae</taxon>
        <taxon>Suessiales</taxon>
        <taxon>Symbiodiniaceae</taxon>
        <taxon>Symbiodinium</taxon>
    </lineage>
</organism>
<dbReference type="EMBL" id="CAJNDS010000115">
    <property type="protein sequence ID" value="CAE6963617.1"/>
    <property type="molecule type" value="Genomic_DNA"/>
</dbReference>
<gene>
    <name evidence="2" type="ORF">SNAT2548_LOCUS2085</name>
</gene>
<dbReference type="Proteomes" id="UP000604046">
    <property type="component" value="Unassembled WGS sequence"/>
</dbReference>
<name>A0A812HXU6_9DINO</name>
<feature type="compositionally biased region" description="Basic residues" evidence="1">
    <location>
        <begin position="34"/>
        <end position="47"/>
    </location>
</feature>
<feature type="compositionally biased region" description="Basic and acidic residues" evidence="1">
    <location>
        <begin position="106"/>
        <end position="115"/>
    </location>
</feature>
<protein>
    <recommendedName>
        <fullName evidence="4">Ribosome biogenesis protein SLX9</fullName>
    </recommendedName>
</protein>
<evidence type="ECO:0000313" key="3">
    <source>
        <dbReference type="Proteomes" id="UP000604046"/>
    </source>
</evidence>
<reference evidence="2" key="1">
    <citation type="submission" date="2021-02" db="EMBL/GenBank/DDBJ databases">
        <authorList>
            <person name="Dougan E. K."/>
            <person name="Rhodes N."/>
            <person name="Thang M."/>
            <person name="Chan C."/>
        </authorList>
    </citation>
    <scope>NUCLEOTIDE SEQUENCE</scope>
</reference>
<proteinExistence type="predicted"/>
<sequence>MGRGLPNHLASLLRHAPELPEQVPGSKPKETGRAARRRAQNKRKVQKAQKASREQEAKDARSDREQARADKKNIQPIQPPVEVADSPPPSAKKRRARKVLPAAKKAKAEAKETGRAVKGTQASQTAALFDPEGAARDEALMRKLEKNLGIARDPAKRRKEERRIFEALGFDAADAGMEELPSSDEGPEEVASSHGPASARRPAEDSSSADAMAMLLETILGGPSPTASTAPNVKKLKRRAARSPKAARGT</sequence>
<feature type="region of interest" description="Disordered" evidence="1">
    <location>
        <begin position="1"/>
        <end position="130"/>
    </location>
</feature>
<keyword evidence="3" id="KW-1185">Reference proteome</keyword>